<reference evidence="3" key="1">
    <citation type="submission" date="2017-06" db="EMBL/GenBank/DDBJ databases">
        <title>Herbaspirillum phytohormonus sp. nov., isolated from the root nodule of Robinia pseudoacacia in lead-zinc mine.</title>
        <authorList>
            <person name="Fan M."/>
            <person name="Lin Y."/>
        </authorList>
    </citation>
    <scope>NUCLEOTIDE SEQUENCE [LARGE SCALE GENOMIC DNA]</scope>
    <source>
        <strain evidence="3">SC-089</strain>
    </source>
</reference>
<evidence type="ECO:0000313" key="3">
    <source>
        <dbReference type="Proteomes" id="UP000214603"/>
    </source>
</evidence>
<organism evidence="2 3">
    <name type="scientific">Candidimonas nitroreducens</name>
    <dbReference type="NCBI Taxonomy" id="683354"/>
    <lineage>
        <taxon>Bacteria</taxon>
        <taxon>Pseudomonadati</taxon>
        <taxon>Pseudomonadota</taxon>
        <taxon>Betaproteobacteria</taxon>
        <taxon>Burkholderiales</taxon>
        <taxon>Alcaligenaceae</taxon>
        <taxon>Candidimonas</taxon>
    </lineage>
</organism>
<evidence type="ECO:0000259" key="1">
    <source>
        <dbReference type="Pfam" id="PF01507"/>
    </source>
</evidence>
<comment type="caution">
    <text evidence="2">The sequence shown here is derived from an EMBL/GenBank/DDBJ whole genome shotgun (WGS) entry which is preliminary data.</text>
</comment>
<evidence type="ECO:0000313" key="2">
    <source>
        <dbReference type="EMBL" id="OWT61988.1"/>
    </source>
</evidence>
<feature type="domain" description="Phosphoadenosine phosphosulphate reductase" evidence="1">
    <location>
        <begin position="39"/>
        <end position="204"/>
    </location>
</feature>
<sequence length="297" mass="33713">MNFGLHSHRNRERAMALHRPSPEEIVGRAIEQYQPIAIYVGFSGGNDSRAITHWMMNNVPGCQPFHANTGIGIEATRQYVRDTCQQYGWSLNEIRALEDCGQDYDDLCRRFGFPGPDGHRMMYQRLKERCVYQLVKRAKAGHPRNAKVLIATGIRHDESLIRMGYAGREINKVRAQVWINPIYWWPKAQRDEYNAASGIPENPVAARLGMSGECGCGAYSHPGELERWRVVDPTFGQRIDRLQAEVLARGFTWSWEGRPPAGGHNPNQGNLFHPLCVGCEKSAIVQAELRELEQEQS</sequence>
<dbReference type="Proteomes" id="UP000214603">
    <property type="component" value="Unassembled WGS sequence"/>
</dbReference>
<protein>
    <recommendedName>
        <fullName evidence="1">Phosphoadenosine phosphosulphate reductase domain-containing protein</fullName>
    </recommendedName>
</protein>
<name>A0A225ML95_9BURK</name>
<dbReference type="EMBL" id="NJIH01000004">
    <property type="protein sequence ID" value="OWT61988.1"/>
    <property type="molecule type" value="Genomic_DNA"/>
</dbReference>
<dbReference type="Pfam" id="PF01507">
    <property type="entry name" value="PAPS_reduct"/>
    <property type="match status" value="1"/>
</dbReference>
<dbReference type="InterPro" id="IPR014729">
    <property type="entry name" value="Rossmann-like_a/b/a_fold"/>
</dbReference>
<keyword evidence="3" id="KW-1185">Reference proteome</keyword>
<proteinExistence type="predicted"/>
<accession>A0A225ML95</accession>
<dbReference type="AlphaFoldDB" id="A0A225ML95"/>
<dbReference type="SUPFAM" id="SSF52402">
    <property type="entry name" value="Adenine nucleotide alpha hydrolases-like"/>
    <property type="match status" value="1"/>
</dbReference>
<dbReference type="InterPro" id="IPR002500">
    <property type="entry name" value="PAPS_reduct_dom"/>
</dbReference>
<dbReference type="GO" id="GO:0003824">
    <property type="term" value="F:catalytic activity"/>
    <property type="evidence" value="ECO:0007669"/>
    <property type="project" value="InterPro"/>
</dbReference>
<dbReference type="Gene3D" id="3.40.50.620">
    <property type="entry name" value="HUPs"/>
    <property type="match status" value="1"/>
</dbReference>
<gene>
    <name evidence="2" type="ORF">CEY11_09260</name>
</gene>